<organism evidence="4 5">
    <name type="scientific">Corynebacterium lujinxingii</name>
    <dbReference type="NCBI Taxonomy" id="2763010"/>
    <lineage>
        <taxon>Bacteria</taxon>
        <taxon>Bacillati</taxon>
        <taxon>Actinomycetota</taxon>
        <taxon>Actinomycetes</taxon>
        <taxon>Mycobacteriales</taxon>
        <taxon>Corynebacteriaceae</taxon>
        <taxon>Corynebacterium</taxon>
    </lineage>
</organism>
<reference evidence="5 6" key="1">
    <citation type="submission" date="2020-08" db="EMBL/GenBank/DDBJ databases">
        <title>novel species in genus Corynebacterium.</title>
        <authorList>
            <person name="Zhang G."/>
        </authorList>
    </citation>
    <scope>NUCLEOTIDE SEQUENCE [LARGE SCALE GENOMIC DNA]</scope>
    <source>
        <strain evidence="5 6">zg-917</strain>
        <strain evidence="4">Zg-917</strain>
    </source>
</reference>
<feature type="compositionally biased region" description="Basic and acidic residues" evidence="1">
    <location>
        <begin position="289"/>
        <end position="308"/>
    </location>
</feature>
<dbReference type="EMBL" id="JACMYE010000006">
    <property type="protein sequence ID" value="MBC3179234.1"/>
    <property type="molecule type" value="Genomic_DNA"/>
</dbReference>
<dbReference type="RefSeq" id="WP_171193081.1">
    <property type="nucleotide sequence ID" value="NZ_CP061032.1"/>
</dbReference>
<dbReference type="AlphaFoldDB" id="A0A7H0JYY7"/>
<dbReference type="Proteomes" id="UP000516235">
    <property type="component" value="Chromosome"/>
</dbReference>
<evidence type="ECO:0000313" key="3">
    <source>
        <dbReference type="EMBL" id="MBC3179234.1"/>
    </source>
</evidence>
<accession>A0A7H0JYY7</accession>
<dbReference type="Proteomes" id="UP000642876">
    <property type="component" value="Unassembled WGS sequence"/>
</dbReference>
<evidence type="ECO:0000256" key="1">
    <source>
        <dbReference type="SAM" id="MobiDB-lite"/>
    </source>
</evidence>
<name>A0A7H0JYY7_9CORY</name>
<evidence type="ECO:0000313" key="4">
    <source>
        <dbReference type="EMBL" id="QNP90253.1"/>
    </source>
</evidence>
<keyword evidence="6" id="KW-1185">Reference proteome</keyword>
<dbReference type="EMBL" id="CP061032">
    <property type="protein sequence ID" value="QNP90253.1"/>
    <property type="molecule type" value="Genomic_DNA"/>
</dbReference>
<dbReference type="InterPro" id="IPR011335">
    <property type="entry name" value="Restrct_endonuc-II-like"/>
</dbReference>
<evidence type="ECO:0000313" key="5">
    <source>
        <dbReference type="Proteomes" id="UP000516235"/>
    </source>
</evidence>
<proteinExistence type="predicted"/>
<protein>
    <submittedName>
        <fullName evidence="4">DUF559 domain-containing protein</fullName>
    </submittedName>
</protein>
<evidence type="ECO:0000259" key="2">
    <source>
        <dbReference type="Pfam" id="PF04480"/>
    </source>
</evidence>
<evidence type="ECO:0000313" key="6">
    <source>
        <dbReference type="Proteomes" id="UP000642876"/>
    </source>
</evidence>
<dbReference type="InterPro" id="IPR007569">
    <property type="entry name" value="DUF559"/>
</dbReference>
<feature type="domain" description="DUF559" evidence="2">
    <location>
        <begin position="210"/>
        <end position="287"/>
    </location>
</feature>
<dbReference type="KEGG" id="cluj:IAU68_00140"/>
<gene>
    <name evidence="3" type="ORF">H7348_07940</name>
    <name evidence="4" type="ORF">IAU68_00140</name>
</gene>
<dbReference type="Gene3D" id="3.40.960.10">
    <property type="entry name" value="VSR Endonuclease"/>
    <property type="match status" value="1"/>
</dbReference>
<dbReference type="Pfam" id="PF04480">
    <property type="entry name" value="DUF559"/>
    <property type="match status" value="1"/>
</dbReference>
<feature type="region of interest" description="Disordered" evidence="1">
    <location>
        <begin position="289"/>
        <end position="319"/>
    </location>
</feature>
<sequence length="319" mass="36877">MTDLLVGQAVAEAEACVKVSSRRYVRVDAWNALRPYEREYLRCYAAGSSAHRSVLVSRSAARLLNMWTIPDGKEVIELAQSHGTPPSTKDWPDGLLYRHMRIPESDVYFIHRTDRIGADRKIQVTSPARTAIDIARFHGVRQGAVAMDWLLRFGTLHDKRRQWETIQAKITRLKGKRGIANARQALELASPWSESPYETLLRVILHENGIEVEMQLWIGPNYRVDLIWGTLVIEIDGLDKFENKPHDAVLSQLRRETWIREQGYEVIRFFTREILRNPEECVRRIREAKARADKRGEPKVATTRERPGQRPGQRPPRFP</sequence>
<dbReference type="SUPFAM" id="SSF52980">
    <property type="entry name" value="Restriction endonuclease-like"/>
    <property type="match status" value="1"/>
</dbReference>